<dbReference type="Proteomes" id="UP000033096">
    <property type="component" value="Chromosome"/>
</dbReference>
<protein>
    <submittedName>
        <fullName evidence="1">Uncharacterized protein</fullName>
    </submittedName>
</protein>
<gene>
    <name evidence="1" type="ORF">MSVAZ_3479</name>
</gene>
<reference evidence="1 2" key="1">
    <citation type="submission" date="2014-07" db="EMBL/GenBank/DDBJ databases">
        <title>Methanogenic archaea and the global carbon cycle.</title>
        <authorList>
            <person name="Henriksen J.R."/>
            <person name="Luke J."/>
            <person name="Reinhart S."/>
            <person name="Benedict M.N."/>
            <person name="Youngblut N.D."/>
            <person name="Metcalf M.E."/>
            <person name="Whitaker R.J."/>
            <person name="Metcalf W.W."/>
        </authorList>
    </citation>
    <scope>NUCLEOTIDE SEQUENCE [LARGE SCALE GENOMIC DNA]</scope>
    <source>
        <strain evidence="1 2">Z-761</strain>
    </source>
</reference>
<organism evidence="1 2">
    <name type="scientific">Methanosarcina vacuolata Z-761</name>
    <dbReference type="NCBI Taxonomy" id="1434123"/>
    <lineage>
        <taxon>Archaea</taxon>
        <taxon>Methanobacteriati</taxon>
        <taxon>Methanobacteriota</taxon>
        <taxon>Stenosarchaea group</taxon>
        <taxon>Methanomicrobia</taxon>
        <taxon>Methanosarcinales</taxon>
        <taxon>Methanosarcinaceae</taxon>
        <taxon>Methanosarcina</taxon>
    </lineage>
</organism>
<name>A0A0E3QA81_9EURY</name>
<keyword evidence="2" id="KW-1185">Reference proteome</keyword>
<dbReference type="KEGG" id="mvc:MSVAZ_3479"/>
<dbReference type="GeneID" id="24812030"/>
<sequence>MTTSYNENTDQEVNLTPPEQEYIVELLKDDFVCTQSASSSISTEEDVELLEFTEASENIFEISLTGISIVKGQTRYNKAYVGSKALYLDISLSWGSARNILSLTIYSPTGVSYGAYKPQSGSNSIVLRVRPKTGTYLQGGYWKLNVFGASISGTEYYTLKAAYHT</sequence>
<dbReference type="AlphaFoldDB" id="A0A0E3QA81"/>
<dbReference type="EMBL" id="CP009520">
    <property type="protein sequence ID" value="AKB45748.1"/>
    <property type="molecule type" value="Genomic_DNA"/>
</dbReference>
<accession>A0A0E3QA81</accession>
<dbReference type="HOGENOM" id="CLU_145177_0_0_2"/>
<dbReference type="RefSeq" id="WP_048123392.1">
    <property type="nucleotide sequence ID" value="NZ_CP009520.1"/>
</dbReference>
<proteinExistence type="predicted"/>
<evidence type="ECO:0000313" key="1">
    <source>
        <dbReference type="EMBL" id="AKB45748.1"/>
    </source>
</evidence>
<evidence type="ECO:0000313" key="2">
    <source>
        <dbReference type="Proteomes" id="UP000033096"/>
    </source>
</evidence>